<evidence type="ECO:0000313" key="2">
    <source>
        <dbReference type="Proteomes" id="UP000324222"/>
    </source>
</evidence>
<keyword evidence="2" id="KW-1185">Reference proteome</keyword>
<dbReference type="AlphaFoldDB" id="A0A5B7JUJ6"/>
<dbReference type="EMBL" id="VSRR010112740">
    <property type="protein sequence ID" value="MPC98133.1"/>
    <property type="molecule type" value="Genomic_DNA"/>
</dbReference>
<reference evidence="1 2" key="1">
    <citation type="submission" date="2019-05" db="EMBL/GenBank/DDBJ databases">
        <title>Another draft genome of Portunus trituberculatus and its Hox gene families provides insights of decapod evolution.</title>
        <authorList>
            <person name="Jeong J.-H."/>
            <person name="Song I."/>
            <person name="Kim S."/>
            <person name="Choi T."/>
            <person name="Kim D."/>
            <person name="Ryu S."/>
            <person name="Kim W."/>
        </authorList>
    </citation>
    <scope>NUCLEOTIDE SEQUENCE [LARGE SCALE GENOMIC DNA]</scope>
    <source>
        <tissue evidence="1">Muscle</tissue>
    </source>
</reference>
<dbReference type="Proteomes" id="UP000324222">
    <property type="component" value="Unassembled WGS sequence"/>
</dbReference>
<accession>A0A5B7JUJ6</accession>
<sequence length="90" mass="10238">MKKAELKKKKISIFCNEDLTPLRAKMMMMVKDQVGVKNVTSRNGKIVAWLNEDPKRAIEITTPDDLSKVGIGTPDWKQLNLDHLVWDTTA</sequence>
<organism evidence="1 2">
    <name type="scientific">Portunus trituberculatus</name>
    <name type="common">Swimming crab</name>
    <name type="synonym">Neptunus trituberculatus</name>
    <dbReference type="NCBI Taxonomy" id="210409"/>
    <lineage>
        <taxon>Eukaryota</taxon>
        <taxon>Metazoa</taxon>
        <taxon>Ecdysozoa</taxon>
        <taxon>Arthropoda</taxon>
        <taxon>Crustacea</taxon>
        <taxon>Multicrustacea</taxon>
        <taxon>Malacostraca</taxon>
        <taxon>Eumalacostraca</taxon>
        <taxon>Eucarida</taxon>
        <taxon>Decapoda</taxon>
        <taxon>Pleocyemata</taxon>
        <taxon>Brachyura</taxon>
        <taxon>Eubrachyura</taxon>
        <taxon>Portunoidea</taxon>
        <taxon>Portunidae</taxon>
        <taxon>Portuninae</taxon>
        <taxon>Portunus</taxon>
    </lineage>
</organism>
<protein>
    <submittedName>
        <fullName evidence="1">Uncharacterized protein</fullName>
    </submittedName>
</protein>
<proteinExistence type="predicted"/>
<comment type="caution">
    <text evidence="1">The sequence shown here is derived from an EMBL/GenBank/DDBJ whole genome shotgun (WGS) entry which is preliminary data.</text>
</comment>
<gene>
    <name evidence="1" type="ORF">E2C01_093486</name>
</gene>
<evidence type="ECO:0000313" key="1">
    <source>
        <dbReference type="EMBL" id="MPC98133.1"/>
    </source>
</evidence>
<name>A0A5B7JUJ6_PORTR</name>